<accession>A0A0G4HSN8</accession>
<sequence length="226" mass="25087">MSPRVVGLSSGGKREQRAVPFSLEIFEPVKIQLRTTIGCHVLLQGNFFRWMGMLSPEAFFIGLRRSGVHFRLGSLCFRSFTDPAQMSQARHALTGSPFVGITPLSTADLSKQGGKAAWEFVVCHTNLLRGKTLFGMTTQTEDGYSACIKIPRSDGTTIIVDCAHIRALWLESGRMLVSVRMGVSVQDLHANGTLKGFLVFPTARQRVWNFPPLTIRSLEYQDARDP</sequence>
<dbReference type="AlphaFoldDB" id="A0A0G4HSN8"/>
<dbReference type="PhylomeDB" id="A0A0G4HSN8"/>
<gene>
    <name evidence="1" type="ORF">Cvel_31111</name>
</gene>
<dbReference type="EMBL" id="CDMZ01003723">
    <property type="protein sequence ID" value="CEM47361.1"/>
    <property type="molecule type" value="Genomic_DNA"/>
</dbReference>
<dbReference type="VEuPathDB" id="CryptoDB:Cvel_31111"/>
<name>A0A0G4HSN8_9ALVE</name>
<proteinExistence type="predicted"/>
<evidence type="ECO:0000313" key="1">
    <source>
        <dbReference type="EMBL" id="CEM47361.1"/>
    </source>
</evidence>
<organism evidence="1">
    <name type="scientific">Chromera velia CCMP2878</name>
    <dbReference type="NCBI Taxonomy" id="1169474"/>
    <lineage>
        <taxon>Eukaryota</taxon>
        <taxon>Sar</taxon>
        <taxon>Alveolata</taxon>
        <taxon>Colpodellida</taxon>
        <taxon>Chromeraceae</taxon>
        <taxon>Chromera</taxon>
    </lineage>
</organism>
<reference evidence="1" key="1">
    <citation type="submission" date="2014-11" db="EMBL/GenBank/DDBJ databases">
        <authorList>
            <person name="Otto D Thomas"/>
            <person name="Naeem Raeece"/>
        </authorList>
    </citation>
    <scope>NUCLEOTIDE SEQUENCE</scope>
</reference>
<protein>
    <submittedName>
        <fullName evidence="1">Uncharacterized protein</fullName>
    </submittedName>
</protein>